<keyword evidence="7" id="KW-1185">Reference proteome</keyword>
<dbReference type="Gene3D" id="1.10.238.10">
    <property type="entry name" value="EF-hand"/>
    <property type="match status" value="1"/>
</dbReference>
<dbReference type="PANTHER" id="PTHR23104:SF17">
    <property type="entry name" value="EF-HAND DOMAIN-CONTAINING PROTEIN"/>
    <property type="match status" value="1"/>
</dbReference>
<protein>
    <submittedName>
        <fullName evidence="8">GATA zinc finger domain-containing protein 10 isoform X2</fullName>
    </submittedName>
</protein>
<dbReference type="InterPro" id="IPR018247">
    <property type="entry name" value="EF_Hand_1_Ca_BS"/>
</dbReference>
<dbReference type="SUPFAM" id="SSF47473">
    <property type="entry name" value="EF-hand"/>
    <property type="match status" value="1"/>
</dbReference>
<accession>A0A6J1LWT4</accession>
<dbReference type="PROSITE" id="PS00018">
    <property type="entry name" value="EF_HAND_1"/>
    <property type="match status" value="2"/>
</dbReference>
<dbReference type="RefSeq" id="XP_023172719.1">
    <property type="nucleotide sequence ID" value="XM_023316951.2"/>
</dbReference>
<dbReference type="InterPro" id="IPR052110">
    <property type="entry name" value="MCFD2-like"/>
</dbReference>
<dbReference type="OMA" id="NQDMSKM"/>
<dbReference type="AlphaFoldDB" id="A0A6J1LWT4"/>
<feature type="compositionally biased region" description="Low complexity" evidence="4">
    <location>
        <begin position="30"/>
        <end position="43"/>
    </location>
</feature>
<proteinExistence type="predicted"/>
<evidence type="ECO:0000256" key="2">
    <source>
        <dbReference type="ARBA" id="ARBA00022737"/>
    </source>
</evidence>
<evidence type="ECO:0000313" key="7">
    <source>
        <dbReference type="Proteomes" id="UP000504633"/>
    </source>
</evidence>
<keyword evidence="1 5" id="KW-0732">Signal</keyword>
<evidence type="ECO:0000256" key="1">
    <source>
        <dbReference type="ARBA" id="ARBA00022729"/>
    </source>
</evidence>
<dbReference type="InterPro" id="IPR011992">
    <property type="entry name" value="EF-hand-dom_pair"/>
</dbReference>
<dbReference type="Proteomes" id="UP000504633">
    <property type="component" value="Unplaced"/>
</dbReference>
<feature type="domain" description="EF-hand" evidence="6">
    <location>
        <begin position="221"/>
        <end position="256"/>
    </location>
</feature>
<dbReference type="GeneID" id="111600696"/>
<dbReference type="GO" id="GO:0005509">
    <property type="term" value="F:calcium ion binding"/>
    <property type="evidence" value="ECO:0007669"/>
    <property type="project" value="InterPro"/>
</dbReference>
<evidence type="ECO:0000256" key="5">
    <source>
        <dbReference type="SAM" id="SignalP"/>
    </source>
</evidence>
<dbReference type="Pfam" id="PF13499">
    <property type="entry name" value="EF-hand_7"/>
    <property type="match status" value="1"/>
</dbReference>
<feature type="compositionally biased region" description="Low complexity" evidence="4">
    <location>
        <begin position="62"/>
        <end position="119"/>
    </location>
</feature>
<evidence type="ECO:0000313" key="8">
    <source>
        <dbReference type="RefSeq" id="XP_023172719.1"/>
    </source>
</evidence>
<organism evidence="7 8">
    <name type="scientific">Drosophila hydei</name>
    <name type="common">Fruit fly</name>
    <dbReference type="NCBI Taxonomy" id="7224"/>
    <lineage>
        <taxon>Eukaryota</taxon>
        <taxon>Metazoa</taxon>
        <taxon>Ecdysozoa</taxon>
        <taxon>Arthropoda</taxon>
        <taxon>Hexapoda</taxon>
        <taxon>Insecta</taxon>
        <taxon>Pterygota</taxon>
        <taxon>Neoptera</taxon>
        <taxon>Endopterygota</taxon>
        <taxon>Diptera</taxon>
        <taxon>Brachycera</taxon>
        <taxon>Muscomorpha</taxon>
        <taxon>Ephydroidea</taxon>
        <taxon>Drosophilidae</taxon>
        <taxon>Drosophila</taxon>
    </lineage>
</organism>
<keyword evidence="2" id="KW-0677">Repeat</keyword>
<evidence type="ECO:0000256" key="3">
    <source>
        <dbReference type="ARBA" id="ARBA00022837"/>
    </source>
</evidence>
<dbReference type="PANTHER" id="PTHR23104">
    <property type="entry name" value="MULTIPLE COAGULATION FACTOR DEFICIENCY PROTEIN 2 NEURAL STEM CELL DERIVED NEURONAL SURVIVAL PROTEIN"/>
    <property type="match status" value="1"/>
</dbReference>
<gene>
    <name evidence="8" type="primary">LOC111600696</name>
</gene>
<feature type="region of interest" description="Disordered" evidence="4">
    <location>
        <begin position="195"/>
        <end position="216"/>
    </location>
</feature>
<dbReference type="InterPro" id="IPR002048">
    <property type="entry name" value="EF_hand_dom"/>
</dbReference>
<sequence>MHLPDFAIAALLLTLVGYSSAQRVAPGVNPQHYQQAPQQVPQHHQQHPPPQYQGHGAPGVPPQQYQVPVQQQPQHVQYQQVPVQQQPQQQQQIHQQQQHMQQPVQHQPQQVPQHQQQHAGGHHHGQPQQVLNTGNIQQERAHIQEHMQVPIDTSKMSEAELQFHYFKMHDSDNNNKLDGCELIKSLIHWHVEDPHKPITPGNAENPDESDHKKGSVYTDKALEETIDYVLKSMDLNNDGFVDYAEYRKTEASVGKD</sequence>
<feature type="region of interest" description="Disordered" evidence="4">
    <location>
        <begin position="29"/>
        <end position="129"/>
    </location>
</feature>
<evidence type="ECO:0000259" key="6">
    <source>
        <dbReference type="PROSITE" id="PS50222"/>
    </source>
</evidence>
<reference evidence="8" key="1">
    <citation type="submission" date="2025-08" db="UniProtKB">
        <authorList>
            <consortium name="RefSeq"/>
        </authorList>
    </citation>
    <scope>IDENTIFICATION</scope>
    <source>
        <strain evidence="8">15085-1641.00</strain>
        <tissue evidence="8">Whole body</tissue>
    </source>
</reference>
<name>A0A6J1LWT4_DROHY</name>
<keyword evidence="3" id="KW-0106">Calcium</keyword>
<evidence type="ECO:0000256" key="4">
    <source>
        <dbReference type="SAM" id="MobiDB-lite"/>
    </source>
</evidence>
<dbReference type="PROSITE" id="PS50222">
    <property type="entry name" value="EF_HAND_2"/>
    <property type="match status" value="1"/>
</dbReference>
<feature type="signal peptide" evidence="5">
    <location>
        <begin position="1"/>
        <end position="21"/>
    </location>
</feature>
<dbReference type="OrthoDB" id="289247at2759"/>
<feature type="chain" id="PRO_5026863528" evidence="5">
    <location>
        <begin position="22"/>
        <end position="256"/>
    </location>
</feature>